<sequence>CTSELFARRLSPTMKSLPQAMCVRFPLTRAPDQSDPVRIEEACNVTRRLLCEGLTAYSHKHKLTHGCNVFQQASACLPLCSSEPWHSRAPGLGARALLRQCPAQILSDLIGLSIGSTRVFSYATLRPHLLRNLNDGPQALCGLPCAFWSVDKKQRNKLQHADSSECNKGKRTPGAAPPDFRIVKMKGDGNCLFHALSLHEGGDAAALREELAEFLEERSAEQDEEEEIWLEEAAILRGDPAHCWGGDTSVLAWSLLRQRRVNVHWQDEDGKFHSSCRTHWRVAEDLEAEDFSAVHLLYNGVDHYDLLTAMPSKQMPSQSPQERLTEESGGAHSSALGGQPASKSQPKPAPEKGANEEQGGVLEELTACASWPASWDFPTLPPGASVHSLDAGEAWPHVFCAFQECTWSCERGGERELTQHLRHSHLSQLEPLLKLLPDPNAKDAFLSIYNQAVAIRCRAQAPLAGCSLDRKALQSFSAATARDGVEALVCFCCACIHTRVAETEEKGNIRWRRPLQQDAARPEAPPTFLGRQLPEVLDILGLDSFLEKYDRLEGDLKLTTFEDFTRWRVQLPDGAFLLCCPEDHRCSRHPEHATEGCLCEHCEVPICSECHENLAAGRLPPLSLANDMWTGYAPERLYTDKVTVMEMICASPCITTLVCMSMEARYRSESSPLDEHAHMARHRLGARGNALTFPLPWEDLLRNLQAHRGVLESEAGGEAPAQLPRSGPELGNVVRVVLKTNKTAKTSDAEIKSLIHQANVRREVVVQLILDMKKLGHPAYQGADEVAVRQAALSLPEDGVPPEVLKVIAEIDDKAEDRLQPQKAATPSDAFLQLEEAGAIFAAQRARAVVPEGWSVDRQDQNAAGVLALNELAEQLREATEPCMQGTETQEEAAPRDKVAQTFEARTGNKFIDQFQPMYFATAFCFCFKHATACPDIQKTNAAQDSNVAGAATRRRSRDAKAPEVFIYDWAAAMLRRVETQFRRDWTFGFTVWNYIFRTMVNLQKNTYMYTIPDERGGRRPLTNEDILKGVCEIQQKLCRGKYKDVTGEMKAIKGDLSKVRYAPNLSEAAKKVLDNCEARTRRIPGTHEVRQTMRHQTHAYRVCHGTSLFLTFSPSERDTTLMLRLARARRSDPAIAQEGSKKFQARDEPDLEVEFCRLDPEALAAELPSYDERRAMLARDPLACLEGFKTLVQLALRHLLGVRFCPRCPDCATSDTPCVDAFGSSATAVGGIFGRVDAVFGSLETQKNGAFHGHFQVFVQNFHQFTPLADMLKLSTGDKRALLQKYMAYAGHVRRSVYCDPAAWKQKRHSIEAEWPEYRKSTLVLSRPSYQKDAALEGEQWRRAFLEEDVEALQQHKQHHVHLPKTLQQKQAAYTTQALRAKATSVEAEWLERKAEERETAFLAADAERLPLAHCRDPRDPTKCKAGFPKPQEQMTDTAVLVCEGLAKHMGLPVKGKRSALGALWGPVNDPNLNGTHPALLAVLRCNSDVQVPYRFPILAELHDDDLCCEDCAAGADLRQVVKQAQQNQAAQAGYGCDYMNKRLAIAVQETKEWQKAQTELAKELEGKPTGYAMGRHSKRLATDCCARGVCRASVECVNLVDHARSTDCTRAESIKTAQVTEIALAYGLRLLDAAIAREPLPVEPRRIQADSRHAGFYGKKKCAECPPWTLYGERGRDPRVHELSAFEFARHYQYKLASQPFSVAREVQEPEKYHVFLTQAGKAKLRIGMAITKLLAGLDYQIKERGGVDWLPLGHGERAQPYRHDWVVELRKRPLVPVIYGAQGCRTEEEQAQKVMLLFCPWTTNAADATDAVPFISDLRGGADSWRDGLKLWFARRGFATETLRHYVLNFCFVYCLPRELQSNGELAANSDNEGIEDAPAIFDSADLEAAMATHVRGSGRAEAEDPADAAAASSTDPTLQHTMTKQIFDLSSSIWLPSSGVEEDQAAAEKRKGLESCKGVECPERLLKAAQVSRSQAATASALQSRANLGSVEKPPHVLQRPAVSSEQLLNWLHSDRVRSRINAKQHELLCLLVDRALVEHGLLHPQDSILERDKPLVWLLHGGPGTGKTWVLESVHELFGMLGYAQGVEYEVTAFQAANAADLAGKTLHSASGLSVGAFTDQAASRDTAKRLSYWRWLIIDEISMVNARLLAQVEQRMRAVMPSANAWKLDEHGDVRAFAGVNTVLMGDFRQLKPPEGGFLGDVPASLKLPAGAQEATNQDLLAEYGRQLLWGGSTQGVTELIERQRCQDEWYNEVVDQFRDGNLSDNNHKYLHGVPVEGCTLSQAERDSRRRVIVSESDPRLKEQKFVEAFVVVANNDARYQINKDRARAYAQAAGTPLRYSVALDLASNEALQAENCDKSAKIRWLQYHDRDTADLCGMLPLAIGMPVALTQHLDRSQDKLLLKGRVGRVHSWIWHDNDRQPKVVNLGRGSKCLLLTFLSTFYMLIGLCLCVAILCVVPSEKVLVSPCCQPRYVKFDDAKWKLDGASEPGLYPVELKKRAWYLDAKRKKSVLKIVRQQIPLVPAFAITAHTSQGKTLPAAILDLAIDKRTDPTLGTVAVSRVRSRHDVLILRPFPLWLFQRGAPEGPKLLLQSLRGEEVDWKKYQEARRPSATCQKCRHVKVVDAFSNAQWEKVRANLPATCLACINAENPKAPRKRKYSSGAANVECSACKVAKIEDAFPRAQLKQRDAPVKRRCLQCVRATTTLTCAICGSNKPVDEFEAAMVTLPAEHVACRACQDEAKRKGNTKSRQGWFTCKGCKQFFQEEQGDLKRQQMCQNCSSRSTRVTNQQKCRSCGKMFEHAQQKGQLRVRTCPDCRRSTASSKTG</sequence>
<dbReference type="PROSITE" id="PS50802">
    <property type="entry name" value="OTU"/>
    <property type="match status" value="1"/>
</dbReference>
<evidence type="ECO:0000313" key="5">
    <source>
        <dbReference type="Proteomes" id="UP000604046"/>
    </source>
</evidence>
<feature type="compositionally biased region" description="Low complexity" evidence="2">
    <location>
        <begin position="1911"/>
        <end position="1921"/>
    </location>
</feature>
<dbReference type="PANTHER" id="PTHR47642">
    <property type="entry name" value="ATP-DEPENDENT DNA HELICASE"/>
    <property type="match status" value="1"/>
</dbReference>
<dbReference type="InterPro" id="IPR046700">
    <property type="entry name" value="DUF6570"/>
</dbReference>
<dbReference type="Pfam" id="PF20209">
    <property type="entry name" value="DUF6570"/>
    <property type="match status" value="1"/>
</dbReference>
<dbReference type="InterPro" id="IPR025476">
    <property type="entry name" value="Helitron_helicase-like"/>
</dbReference>
<proteinExistence type="inferred from homology"/>
<dbReference type="Proteomes" id="UP000604046">
    <property type="component" value="Unassembled WGS sequence"/>
</dbReference>
<comment type="cofactor">
    <cofactor evidence="1">
        <name>Mg(2+)</name>
        <dbReference type="ChEBI" id="CHEBI:18420"/>
    </cofactor>
</comment>
<organism evidence="4 5">
    <name type="scientific">Symbiodinium natans</name>
    <dbReference type="NCBI Taxonomy" id="878477"/>
    <lineage>
        <taxon>Eukaryota</taxon>
        <taxon>Sar</taxon>
        <taxon>Alveolata</taxon>
        <taxon>Dinophyceae</taxon>
        <taxon>Suessiales</taxon>
        <taxon>Symbiodiniaceae</taxon>
        <taxon>Symbiodinium</taxon>
    </lineage>
</organism>
<dbReference type="OrthoDB" id="432234at2759"/>
<dbReference type="Pfam" id="PF12898">
    <property type="entry name" value="Stc1"/>
    <property type="match status" value="1"/>
</dbReference>
<keyword evidence="1" id="KW-0067">ATP-binding</keyword>
<dbReference type="InterPro" id="IPR024630">
    <property type="entry name" value="Stc1"/>
</dbReference>
<dbReference type="GO" id="GO:0000723">
    <property type="term" value="P:telomere maintenance"/>
    <property type="evidence" value="ECO:0007669"/>
    <property type="project" value="InterPro"/>
</dbReference>
<dbReference type="GO" id="GO:0005524">
    <property type="term" value="F:ATP binding"/>
    <property type="evidence" value="ECO:0007669"/>
    <property type="project" value="UniProtKB-KW"/>
</dbReference>
<keyword evidence="1" id="KW-0378">Hydrolase</keyword>
<accession>A0A812M919</accession>
<reference evidence="4" key="1">
    <citation type="submission" date="2021-02" db="EMBL/GenBank/DDBJ databases">
        <authorList>
            <person name="Dougan E. K."/>
            <person name="Rhodes N."/>
            <person name="Thang M."/>
            <person name="Chan C."/>
        </authorList>
    </citation>
    <scope>NUCLEOTIDE SEQUENCE</scope>
</reference>
<keyword evidence="1" id="KW-0347">Helicase</keyword>
<dbReference type="SUPFAM" id="SSF52540">
    <property type="entry name" value="P-loop containing nucleoside triphosphate hydrolases"/>
    <property type="match status" value="2"/>
</dbReference>
<evidence type="ECO:0000313" key="4">
    <source>
        <dbReference type="EMBL" id="CAE7261505.1"/>
    </source>
</evidence>
<keyword evidence="1" id="KW-0547">Nucleotide-binding</keyword>
<feature type="non-terminal residue" evidence="4">
    <location>
        <position position="1"/>
    </location>
</feature>
<dbReference type="InterPro" id="IPR003323">
    <property type="entry name" value="OTU_dom"/>
</dbReference>
<comment type="catalytic activity">
    <reaction evidence="1">
        <text>ATP + H2O = ADP + phosphate + H(+)</text>
        <dbReference type="Rhea" id="RHEA:13065"/>
        <dbReference type="ChEBI" id="CHEBI:15377"/>
        <dbReference type="ChEBI" id="CHEBI:15378"/>
        <dbReference type="ChEBI" id="CHEBI:30616"/>
        <dbReference type="ChEBI" id="CHEBI:43474"/>
        <dbReference type="ChEBI" id="CHEBI:456216"/>
        <dbReference type="EC" id="5.6.2.3"/>
    </reaction>
</comment>
<feature type="domain" description="OTU" evidence="3">
    <location>
        <begin position="180"/>
        <end position="310"/>
    </location>
</feature>
<keyword evidence="5" id="KW-1185">Reference proteome</keyword>
<dbReference type="EMBL" id="CAJNDS010001475">
    <property type="protein sequence ID" value="CAE7261505.1"/>
    <property type="molecule type" value="Genomic_DNA"/>
</dbReference>
<keyword evidence="1" id="KW-0227">DNA damage</keyword>
<dbReference type="Pfam" id="PF05970">
    <property type="entry name" value="PIF1"/>
    <property type="match status" value="1"/>
</dbReference>
<dbReference type="CDD" id="cd22744">
    <property type="entry name" value="OTU"/>
    <property type="match status" value="1"/>
</dbReference>
<dbReference type="GO" id="GO:0043139">
    <property type="term" value="F:5'-3' DNA helicase activity"/>
    <property type="evidence" value="ECO:0007669"/>
    <property type="project" value="UniProtKB-EC"/>
</dbReference>
<feature type="region of interest" description="Disordered" evidence="2">
    <location>
        <begin position="312"/>
        <end position="357"/>
    </location>
</feature>
<name>A0A812M919_9DINO</name>
<evidence type="ECO:0000256" key="2">
    <source>
        <dbReference type="SAM" id="MobiDB-lite"/>
    </source>
</evidence>
<dbReference type="GO" id="GO:0006281">
    <property type="term" value="P:DNA repair"/>
    <property type="evidence" value="ECO:0007669"/>
    <property type="project" value="UniProtKB-KW"/>
</dbReference>
<dbReference type="InterPro" id="IPR010285">
    <property type="entry name" value="DNA_helicase_pif1-like_DEAD"/>
</dbReference>
<dbReference type="GO" id="GO:0016787">
    <property type="term" value="F:hydrolase activity"/>
    <property type="evidence" value="ECO:0007669"/>
    <property type="project" value="UniProtKB-KW"/>
</dbReference>
<evidence type="ECO:0000256" key="1">
    <source>
        <dbReference type="RuleBase" id="RU363044"/>
    </source>
</evidence>
<gene>
    <name evidence="4" type="primary">pfh1</name>
    <name evidence="4" type="ORF">SNAT2548_LOCUS13692</name>
</gene>
<protein>
    <recommendedName>
        <fullName evidence="1">ATP-dependent DNA helicase</fullName>
        <ecNumber evidence="1">5.6.2.3</ecNumber>
    </recommendedName>
</protein>
<dbReference type="InterPro" id="IPR051055">
    <property type="entry name" value="PIF1_helicase"/>
</dbReference>
<dbReference type="Gene3D" id="3.90.70.80">
    <property type="match status" value="1"/>
</dbReference>
<keyword evidence="1" id="KW-0233">DNA recombination</keyword>
<feature type="region of interest" description="Disordered" evidence="2">
    <location>
        <begin position="1898"/>
        <end position="1921"/>
    </location>
</feature>
<comment type="caution">
    <text evidence="4">The sequence shown here is derived from an EMBL/GenBank/DDBJ whole genome shotgun (WGS) entry which is preliminary data.</text>
</comment>
<dbReference type="GO" id="GO:0006310">
    <property type="term" value="P:DNA recombination"/>
    <property type="evidence" value="ECO:0007669"/>
    <property type="project" value="UniProtKB-KW"/>
</dbReference>
<dbReference type="InterPro" id="IPR027417">
    <property type="entry name" value="P-loop_NTPase"/>
</dbReference>
<keyword evidence="1" id="KW-0234">DNA repair</keyword>
<evidence type="ECO:0000259" key="3">
    <source>
        <dbReference type="PROSITE" id="PS50802"/>
    </source>
</evidence>
<dbReference type="Gene3D" id="3.40.50.300">
    <property type="entry name" value="P-loop containing nucleotide triphosphate hydrolases"/>
    <property type="match status" value="1"/>
</dbReference>
<dbReference type="EC" id="5.6.2.3" evidence="1"/>
<comment type="similarity">
    <text evidence="1">Belongs to the helicase family.</text>
</comment>
<dbReference type="PANTHER" id="PTHR47642:SF6">
    <property type="entry name" value="ATP-DEPENDENT DNA HELICASE"/>
    <property type="match status" value="1"/>
</dbReference>
<dbReference type="Pfam" id="PF14214">
    <property type="entry name" value="Helitron_like_N"/>
    <property type="match status" value="1"/>
</dbReference>